<feature type="domain" description="TRAF-type" evidence="14">
    <location>
        <begin position="389"/>
        <end position="428"/>
    </location>
</feature>
<dbReference type="Pfam" id="PF21362">
    <property type="entry name" value="Sina_RING"/>
    <property type="match status" value="1"/>
</dbReference>
<feature type="transmembrane region" description="Helical" evidence="12">
    <location>
        <begin position="88"/>
        <end position="108"/>
    </location>
</feature>
<keyword evidence="12" id="KW-1133">Transmembrane helix</keyword>
<evidence type="ECO:0000259" key="13">
    <source>
        <dbReference type="PROSITE" id="PS50089"/>
    </source>
</evidence>
<dbReference type="SUPFAM" id="SSF49599">
    <property type="entry name" value="TRAF domain-like"/>
    <property type="match status" value="1"/>
</dbReference>
<evidence type="ECO:0000256" key="3">
    <source>
        <dbReference type="ARBA" id="ARBA00022723"/>
    </source>
</evidence>
<dbReference type="GO" id="GO:0048471">
    <property type="term" value="C:perinuclear region of cytoplasm"/>
    <property type="evidence" value="ECO:0007669"/>
    <property type="project" value="UniProtKB-SubCell"/>
</dbReference>
<comment type="subunit">
    <text evidence="7">Interacts with LGALS3.</text>
</comment>
<evidence type="ECO:0000256" key="11">
    <source>
        <dbReference type="SAM" id="MobiDB-lite"/>
    </source>
</evidence>
<comment type="similarity">
    <text evidence="6">Belongs to the ZFTRAF1 family.</text>
</comment>
<evidence type="ECO:0000256" key="12">
    <source>
        <dbReference type="SAM" id="Phobius"/>
    </source>
</evidence>
<dbReference type="InterPro" id="IPR039338">
    <property type="entry name" value="ZFTRAF1"/>
</dbReference>
<dbReference type="CDD" id="cd22861">
    <property type="entry name" value="CYHR1_C"/>
    <property type="match status" value="1"/>
</dbReference>
<dbReference type="GO" id="GO:0005634">
    <property type="term" value="C:nucleus"/>
    <property type="evidence" value="ECO:0007669"/>
    <property type="project" value="TreeGrafter"/>
</dbReference>
<feature type="compositionally biased region" description="Pro residues" evidence="11">
    <location>
        <begin position="14"/>
        <end position="24"/>
    </location>
</feature>
<dbReference type="InterPro" id="IPR001841">
    <property type="entry name" value="Znf_RING"/>
</dbReference>
<dbReference type="InterPro" id="IPR001293">
    <property type="entry name" value="Znf_TRAF"/>
</dbReference>
<dbReference type="Proteomes" id="UP000700334">
    <property type="component" value="Unassembled WGS sequence"/>
</dbReference>
<evidence type="ECO:0000256" key="6">
    <source>
        <dbReference type="ARBA" id="ARBA00034319"/>
    </source>
</evidence>
<feature type="non-terminal residue" evidence="15">
    <location>
        <position position="1"/>
    </location>
</feature>
<evidence type="ECO:0000313" key="15">
    <source>
        <dbReference type="EMBL" id="KAG8515405.1"/>
    </source>
</evidence>
<feature type="region of interest" description="Disordered" evidence="11">
    <location>
        <begin position="1"/>
        <end position="24"/>
    </location>
</feature>
<dbReference type="CDD" id="cd16505">
    <property type="entry name" value="RING-HC_CYHR1"/>
    <property type="match status" value="1"/>
</dbReference>
<keyword evidence="12" id="KW-0812">Transmembrane</keyword>
<feature type="transmembrane region" description="Helical" evidence="12">
    <location>
        <begin position="166"/>
        <end position="187"/>
    </location>
</feature>
<evidence type="ECO:0000256" key="5">
    <source>
        <dbReference type="ARBA" id="ARBA00022833"/>
    </source>
</evidence>
<dbReference type="PANTHER" id="PTHR23059">
    <property type="entry name" value="CYSTEINE AND HISTIDINE-RICH PROTEIN 1"/>
    <property type="match status" value="1"/>
</dbReference>
<dbReference type="InterPro" id="IPR013083">
    <property type="entry name" value="Znf_RING/FYVE/PHD"/>
</dbReference>
<name>A0A8J6DPW4_GALPY</name>
<reference evidence="15" key="1">
    <citation type="journal article" date="2021" name="Evol. Appl.">
        <title>The genome of the Pyrenean desman and the effects of bottlenecks and inbreeding on the genomic landscape of an endangered species.</title>
        <authorList>
            <person name="Escoda L."/>
            <person name="Castresana J."/>
        </authorList>
    </citation>
    <scope>NUCLEOTIDE SEQUENCE</scope>
    <source>
        <strain evidence="15">IBE-C5619</strain>
    </source>
</reference>
<feature type="zinc finger region" description="TRAF-type" evidence="10">
    <location>
        <begin position="389"/>
        <end position="428"/>
    </location>
</feature>
<gene>
    <name evidence="15" type="ORF">J0S82_019182</name>
</gene>
<dbReference type="Gene3D" id="3.30.40.10">
    <property type="entry name" value="Zinc/RING finger domain, C3HC4 (zinc finger)"/>
    <property type="match status" value="1"/>
</dbReference>
<proteinExistence type="inferred from homology"/>
<feature type="transmembrane region" description="Helical" evidence="12">
    <location>
        <begin position="114"/>
        <end position="135"/>
    </location>
</feature>
<dbReference type="OrthoDB" id="9652966at2759"/>
<evidence type="ECO:0000313" key="16">
    <source>
        <dbReference type="Proteomes" id="UP000700334"/>
    </source>
</evidence>
<organism evidence="15 16">
    <name type="scientific">Galemys pyrenaicus</name>
    <name type="common">Iberian desman</name>
    <name type="synonym">Pyrenean desman</name>
    <dbReference type="NCBI Taxonomy" id="202257"/>
    <lineage>
        <taxon>Eukaryota</taxon>
        <taxon>Metazoa</taxon>
        <taxon>Chordata</taxon>
        <taxon>Craniata</taxon>
        <taxon>Vertebrata</taxon>
        <taxon>Euteleostomi</taxon>
        <taxon>Mammalia</taxon>
        <taxon>Eutheria</taxon>
        <taxon>Laurasiatheria</taxon>
        <taxon>Eulipotyphla</taxon>
        <taxon>Talpidae</taxon>
        <taxon>Galemys</taxon>
    </lineage>
</organism>
<evidence type="ECO:0000259" key="14">
    <source>
        <dbReference type="PROSITE" id="PS50145"/>
    </source>
</evidence>
<keyword evidence="16" id="KW-1185">Reference proteome</keyword>
<keyword evidence="5 10" id="KW-0862">Zinc</keyword>
<keyword evidence="4 10" id="KW-0863">Zinc-finger</keyword>
<evidence type="ECO:0000256" key="10">
    <source>
        <dbReference type="PROSITE-ProRule" id="PRU00207"/>
    </source>
</evidence>
<dbReference type="InterPro" id="IPR049548">
    <property type="entry name" value="Sina-like_RING"/>
</dbReference>
<accession>A0A8J6DPW4</accession>
<dbReference type="PROSITE" id="PS50145">
    <property type="entry name" value="ZF_TRAF"/>
    <property type="match status" value="1"/>
</dbReference>
<comment type="caution">
    <text evidence="15">The sequence shown here is derived from an EMBL/GenBank/DDBJ whole genome shotgun (WGS) entry which is preliminary data.</text>
</comment>
<feature type="domain" description="RING-type" evidence="13">
    <location>
        <begin position="324"/>
        <end position="369"/>
    </location>
</feature>
<dbReference type="PROSITE" id="PS50089">
    <property type="entry name" value="ZF_RING_2"/>
    <property type="match status" value="1"/>
</dbReference>
<evidence type="ECO:0000256" key="7">
    <source>
        <dbReference type="ARBA" id="ARBA00062886"/>
    </source>
</evidence>
<dbReference type="AlphaFoldDB" id="A0A8J6DPW4"/>
<keyword evidence="3 10" id="KW-0479">Metal-binding</keyword>
<keyword evidence="2" id="KW-0963">Cytoplasm</keyword>
<protein>
    <recommendedName>
        <fullName evidence="8">Zinc finger TRAF-type-containing protein 1</fullName>
    </recommendedName>
    <alternativeName>
        <fullName evidence="9">Cysteine and histidine-rich protein 1</fullName>
    </alternativeName>
</protein>
<dbReference type="SUPFAM" id="SSF57850">
    <property type="entry name" value="RING/U-box"/>
    <property type="match status" value="1"/>
</dbReference>
<comment type="subcellular location">
    <subcellularLocation>
        <location evidence="1">Cytoplasm</location>
        <location evidence="1">Perinuclear region</location>
    </subcellularLocation>
</comment>
<evidence type="ECO:0000256" key="8">
    <source>
        <dbReference type="ARBA" id="ARBA00071066"/>
    </source>
</evidence>
<sequence length="617" mass="65475">VSSSLGARELSEEPIPPGHGSPEEPPLGLQIADFCFRRPAPSCPPGPLGPGAMAPAAWGEWSAALSHLTLGAVSLHAAASTAQASRGAAAGFLLQALAATTMLAPGLGTDEDCIAGTWVATVIGLPLLAFDFHWVNGDRSSANLLLGGGMVLAVAGDHLGAEGRSVAGQAVVLVVAVTILIVAVFTTNTYGMWGGAMLGAASLLSRLEQDRLLLLPKEDVCRWALAEAGGGGPAAGPAGAVPAGAGAAPGPGAAAGPAAALGEAAGPGIPDEAGLAGARQLQEAAGDPDAPPKKRLRAAEAAEAAAAAAGSGKLEERLYSVLCCTVCLDLPKASVYQCTNGHLMCAGCFIHLLADARLKEEQATCPNCRCEISKSLCCRNLAVEKAVSELPCECGFCLRQFPRALLERHQKEECQDRVTQCRYKRIGCPWHGPFHELPLHEAACTHPAKTGSELMEILDEMDQSHRQELQLYSGIFSLLSFEKIGYTEVQFRPYRTDDFITRLYYETPRFTVLNQTWVLKARVNDSERNPNLSCRRTLSFQLLLKSKAAAPLECSFLLLKGPYDDVQISPVIYHFVFTNESSETDYVPLPIVDSVECNKLLAAKNINLRLFLFQIQK</sequence>
<evidence type="ECO:0000256" key="2">
    <source>
        <dbReference type="ARBA" id="ARBA00022490"/>
    </source>
</evidence>
<dbReference type="GO" id="GO:0008270">
    <property type="term" value="F:zinc ion binding"/>
    <property type="evidence" value="ECO:0007669"/>
    <property type="project" value="UniProtKB-KW"/>
</dbReference>
<evidence type="ECO:0000256" key="9">
    <source>
        <dbReference type="ARBA" id="ARBA00082196"/>
    </source>
</evidence>
<evidence type="ECO:0000256" key="1">
    <source>
        <dbReference type="ARBA" id="ARBA00004556"/>
    </source>
</evidence>
<keyword evidence="12" id="KW-0472">Membrane</keyword>
<evidence type="ECO:0000256" key="4">
    <source>
        <dbReference type="ARBA" id="ARBA00022771"/>
    </source>
</evidence>
<dbReference type="PANTHER" id="PTHR23059:SF4">
    <property type="entry name" value="ZINC FINGER TRAF-TYPE-CONTAINING PROTEIN 1"/>
    <property type="match status" value="1"/>
</dbReference>
<dbReference type="FunFam" id="3.30.40.10:FF:000498">
    <property type="entry name" value="Cysteine and histidine rich 1"/>
    <property type="match status" value="1"/>
</dbReference>
<dbReference type="EMBL" id="JAGFMF010011709">
    <property type="protein sequence ID" value="KAG8515405.1"/>
    <property type="molecule type" value="Genomic_DNA"/>
</dbReference>